<dbReference type="STRING" id="1121117.SAMN02745977_00514"/>
<feature type="chain" id="PRO_5011497339" description="Tll0287-like domain-containing protein" evidence="1">
    <location>
        <begin position="19"/>
        <end position="203"/>
    </location>
</feature>
<evidence type="ECO:0000259" key="2">
    <source>
        <dbReference type="Pfam" id="PF11845"/>
    </source>
</evidence>
<accession>A0A1H8E0D5</accession>
<feature type="signal peptide" evidence="1">
    <location>
        <begin position="1"/>
        <end position="18"/>
    </location>
</feature>
<evidence type="ECO:0000313" key="4">
    <source>
        <dbReference type="Proteomes" id="UP000199531"/>
    </source>
</evidence>
<keyword evidence="1" id="KW-0732">Signal</keyword>
<dbReference type="Pfam" id="PF11845">
    <property type="entry name" value="Tll0287-like"/>
    <property type="match status" value="1"/>
</dbReference>
<dbReference type="AlphaFoldDB" id="A0A1H8E0D5"/>
<gene>
    <name evidence="3" type="ORF">SAMN02745977_00514</name>
</gene>
<proteinExistence type="predicted"/>
<evidence type="ECO:0000313" key="3">
    <source>
        <dbReference type="EMBL" id="SEN12886.1"/>
    </source>
</evidence>
<evidence type="ECO:0000256" key="1">
    <source>
        <dbReference type="SAM" id="SignalP"/>
    </source>
</evidence>
<dbReference type="Proteomes" id="UP000199531">
    <property type="component" value="Unassembled WGS sequence"/>
</dbReference>
<feature type="domain" description="Tll0287-like" evidence="2">
    <location>
        <begin position="56"/>
        <end position="200"/>
    </location>
</feature>
<protein>
    <recommendedName>
        <fullName evidence="2">Tll0287-like domain-containing protein</fullName>
    </recommendedName>
</protein>
<dbReference type="PROSITE" id="PS51257">
    <property type="entry name" value="PROKAR_LIPOPROTEIN"/>
    <property type="match status" value="1"/>
</dbReference>
<reference evidence="3 4" key="1">
    <citation type="submission" date="2016-10" db="EMBL/GenBank/DDBJ databases">
        <authorList>
            <person name="de Groot N.N."/>
        </authorList>
    </citation>
    <scope>NUCLEOTIDE SEQUENCE [LARGE SCALE GENOMIC DNA]</scope>
    <source>
        <strain evidence="3 4">DSM 15123</strain>
    </source>
</reference>
<dbReference type="EMBL" id="FOCW01000001">
    <property type="protein sequence ID" value="SEN12886.1"/>
    <property type="molecule type" value="Genomic_DNA"/>
</dbReference>
<organism evidence="3 4">
    <name type="scientific">Brachymonas denitrificans DSM 15123</name>
    <dbReference type="NCBI Taxonomy" id="1121117"/>
    <lineage>
        <taxon>Bacteria</taxon>
        <taxon>Pseudomonadati</taxon>
        <taxon>Pseudomonadota</taxon>
        <taxon>Betaproteobacteria</taxon>
        <taxon>Burkholderiales</taxon>
        <taxon>Comamonadaceae</taxon>
        <taxon>Brachymonas</taxon>
    </lineage>
</organism>
<dbReference type="OrthoDB" id="9797588at2"/>
<dbReference type="RefSeq" id="WP_091813451.1">
    <property type="nucleotide sequence ID" value="NZ_FOCW01000001.1"/>
</dbReference>
<dbReference type="InterPro" id="IPR021796">
    <property type="entry name" value="Tll0287-like_dom"/>
</dbReference>
<name>A0A1H8E0D5_9BURK</name>
<sequence length="203" mass="21482">MKTSALIIAAACVPFLSACNTSQPTPKQATATPAVEPWVADARAAASSVPPKLLAVLQPAIKERGPAGAIDVCSKEAPKLAKAASEQTGWQIRRVSLKNRNPKAVPDAWERATLESFDKAQAAGVDPAMLERAEVVVENGQSVRRYMRALPVQQACLQCHGTADKLGAGVAQKLTQLYPNDKGTGYTLGQIRGAMTLRQPVAN</sequence>
<keyword evidence="4" id="KW-1185">Reference proteome</keyword>